<proteinExistence type="predicted"/>
<dbReference type="EMBL" id="ML977600">
    <property type="protein sequence ID" value="KAF1998852.1"/>
    <property type="molecule type" value="Genomic_DNA"/>
</dbReference>
<dbReference type="AlphaFoldDB" id="A0A6A5WB00"/>
<dbReference type="Proteomes" id="UP000799779">
    <property type="component" value="Unassembled WGS sequence"/>
</dbReference>
<evidence type="ECO:0000313" key="1">
    <source>
        <dbReference type="EMBL" id="KAF1998852.1"/>
    </source>
</evidence>
<gene>
    <name evidence="1" type="ORF">P154DRAFT_523684</name>
</gene>
<evidence type="ECO:0000313" key="2">
    <source>
        <dbReference type="Proteomes" id="UP000799779"/>
    </source>
</evidence>
<reference evidence="1" key="1">
    <citation type="journal article" date="2020" name="Stud. Mycol.">
        <title>101 Dothideomycetes genomes: a test case for predicting lifestyles and emergence of pathogens.</title>
        <authorList>
            <person name="Haridas S."/>
            <person name="Albert R."/>
            <person name="Binder M."/>
            <person name="Bloem J."/>
            <person name="Labutti K."/>
            <person name="Salamov A."/>
            <person name="Andreopoulos B."/>
            <person name="Baker S."/>
            <person name="Barry K."/>
            <person name="Bills G."/>
            <person name="Bluhm B."/>
            <person name="Cannon C."/>
            <person name="Castanera R."/>
            <person name="Culley D."/>
            <person name="Daum C."/>
            <person name="Ezra D."/>
            <person name="Gonzalez J."/>
            <person name="Henrissat B."/>
            <person name="Kuo A."/>
            <person name="Liang C."/>
            <person name="Lipzen A."/>
            <person name="Lutzoni F."/>
            <person name="Magnuson J."/>
            <person name="Mondo S."/>
            <person name="Nolan M."/>
            <person name="Ohm R."/>
            <person name="Pangilinan J."/>
            <person name="Park H.-J."/>
            <person name="Ramirez L."/>
            <person name="Alfaro M."/>
            <person name="Sun H."/>
            <person name="Tritt A."/>
            <person name="Yoshinaga Y."/>
            <person name="Zwiers L.-H."/>
            <person name="Turgeon B."/>
            <person name="Goodwin S."/>
            <person name="Spatafora J."/>
            <person name="Crous P."/>
            <person name="Grigoriev I."/>
        </authorList>
    </citation>
    <scope>NUCLEOTIDE SEQUENCE</scope>
    <source>
        <strain evidence="1">CBS 123094</strain>
    </source>
</reference>
<organism evidence="1 2">
    <name type="scientific">Amniculicola lignicola CBS 123094</name>
    <dbReference type="NCBI Taxonomy" id="1392246"/>
    <lineage>
        <taxon>Eukaryota</taxon>
        <taxon>Fungi</taxon>
        <taxon>Dikarya</taxon>
        <taxon>Ascomycota</taxon>
        <taxon>Pezizomycotina</taxon>
        <taxon>Dothideomycetes</taxon>
        <taxon>Pleosporomycetidae</taxon>
        <taxon>Pleosporales</taxon>
        <taxon>Amniculicolaceae</taxon>
        <taxon>Amniculicola</taxon>
    </lineage>
</organism>
<name>A0A6A5WB00_9PLEO</name>
<protein>
    <submittedName>
        <fullName evidence="1">Uncharacterized protein</fullName>
    </submittedName>
</protein>
<sequence length="132" mass="13799">MSSWLRARSLAVLLGPQRLEGRGAGAGCNGVKVGPKTKACVGTCLRCPSIKWSSRQRLPAFGGGCGGTSAPRGTSPGAATALRRLRAAWVLGFALKAVVQPRFCLEFSQKRVCDASASASDTEMVGFCVARR</sequence>
<accession>A0A6A5WB00</accession>
<keyword evidence="2" id="KW-1185">Reference proteome</keyword>